<protein>
    <submittedName>
        <fullName evidence="2">RNA polymerase II transcription initiation</fullName>
    </submittedName>
</protein>
<evidence type="ECO:0000313" key="3">
    <source>
        <dbReference type="Proteomes" id="UP000282876"/>
    </source>
</evidence>
<dbReference type="SUPFAM" id="SSF57889">
    <property type="entry name" value="Cysteine-rich domain"/>
    <property type="match status" value="1"/>
</dbReference>
<accession>A0A437AQA2</accession>
<dbReference type="SUPFAM" id="SSF53300">
    <property type="entry name" value="vWA-like"/>
    <property type="match status" value="1"/>
</dbReference>
<dbReference type="STRING" id="291195.A0A437AQA2"/>
<evidence type="ECO:0000259" key="1">
    <source>
        <dbReference type="Pfam" id="PF04056"/>
    </source>
</evidence>
<comment type="caution">
    <text evidence="2">The sequence shown here is derived from an EMBL/GenBank/DDBJ whole genome shotgun (WGS) entry which is preliminary data.</text>
</comment>
<dbReference type="PANTHER" id="PTHR12695:SF2">
    <property type="entry name" value="GENERAL TRANSCRIPTION FACTOR IIH SUBUNIT 2-RELATED"/>
    <property type="match status" value="1"/>
</dbReference>
<name>A0A437AQA2_9MICR</name>
<dbReference type="Gene3D" id="3.40.50.410">
    <property type="entry name" value="von Willebrand factor, type A domain"/>
    <property type="match status" value="1"/>
</dbReference>
<dbReference type="PANTHER" id="PTHR12695">
    <property type="entry name" value="GENERAL TRANSCRIPTION FACTOR IIH SUBUNIT 2"/>
    <property type="match status" value="1"/>
</dbReference>
<dbReference type="AlphaFoldDB" id="A0A437AQA2"/>
<dbReference type="VEuPathDB" id="MicrosporidiaDB:TUBRATIS_000430"/>
<dbReference type="GO" id="GO:0005675">
    <property type="term" value="C:transcription factor TFIIH holo complex"/>
    <property type="evidence" value="ECO:0007669"/>
    <property type="project" value="TreeGrafter"/>
</dbReference>
<dbReference type="OrthoDB" id="284275at2759"/>
<dbReference type="EMBL" id="RCSS01000012">
    <property type="protein sequence ID" value="RVD93425.1"/>
    <property type="molecule type" value="Genomic_DNA"/>
</dbReference>
<sequence length="334" mass="39140">MDTNFVWEEAYKRTWEMPTESVKRKQSYKLKIDKEHRKGIIRHFHIIIDSSDRIDLDGFLPNYRIKIIEALNMFIPQFYQENPISLLSFLVSRDSFDYFLVKENFEPKNLLHKMGKGFFDLENSLKESLDKIENSKYLKEILVITQSISFRNISNLFALINKCKSLNIKINFINLCGEVTLLKKLSQITNGKYFVPLDFEHFKIILFNFTKPSNISNSIFSLLKFGFPESIREESVCACHLQITDSGFICPQCGSKYCDLPSECICGLVLVSFINLSKSMYHNYLLEDFTLSNDKECFICGEISFSYCKKCKSLFCKMCDEFMHEFINFCIFCE</sequence>
<dbReference type="InterPro" id="IPR046349">
    <property type="entry name" value="C1-like_sf"/>
</dbReference>
<dbReference type="InterPro" id="IPR007198">
    <property type="entry name" value="Ssl1-like"/>
</dbReference>
<dbReference type="GO" id="GO:0006357">
    <property type="term" value="P:regulation of transcription by RNA polymerase II"/>
    <property type="evidence" value="ECO:0007669"/>
    <property type="project" value="TreeGrafter"/>
</dbReference>
<organism evidence="2 3">
    <name type="scientific">Tubulinosema ratisbonensis</name>
    <dbReference type="NCBI Taxonomy" id="291195"/>
    <lineage>
        <taxon>Eukaryota</taxon>
        <taxon>Fungi</taxon>
        <taxon>Fungi incertae sedis</taxon>
        <taxon>Microsporidia</taxon>
        <taxon>Tubulinosematoidea</taxon>
        <taxon>Tubulinosematidae</taxon>
        <taxon>Tubulinosema</taxon>
    </lineage>
</organism>
<keyword evidence="3" id="KW-1185">Reference proteome</keyword>
<feature type="domain" description="Ssl1-like" evidence="1">
    <location>
        <begin position="47"/>
        <end position="228"/>
    </location>
</feature>
<reference evidence="2 3" key="1">
    <citation type="submission" date="2018-10" db="EMBL/GenBank/DDBJ databases">
        <title>Draft genome sequence of the microsporidian Tubulinosema ratisbonensis.</title>
        <authorList>
            <person name="Polonais V."/>
            <person name="Peyretaillade E."/>
            <person name="Niehus S."/>
            <person name="Wawrzyniak I."/>
            <person name="Franchet A."/>
            <person name="Gaspin C."/>
            <person name="Reichstadt M."/>
            <person name="Belser C."/>
            <person name="Labadie K."/>
            <person name="Delbac F."/>
            <person name="Ferrandon D."/>
        </authorList>
    </citation>
    <scope>NUCLEOTIDE SEQUENCE [LARGE SCALE GENOMIC DNA]</scope>
    <source>
        <strain evidence="2 3">Franzen</strain>
    </source>
</reference>
<dbReference type="GO" id="GO:0006289">
    <property type="term" value="P:nucleotide-excision repair"/>
    <property type="evidence" value="ECO:0007669"/>
    <property type="project" value="TreeGrafter"/>
</dbReference>
<dbReference type="InterPro" id="IPR036465">
    <property type="entry name" value="vWFA_dom_sf"/>
</dbReference>
<dbReference type="Proteomes" id="UP000282876">
    <property type="component" value="Unassembled WGS sequence"/>
</dbReference>
<proteinExistence type="predicted"/>
<dbReference type="Pfam" id="PF04056">
    <property type="entry name" value="Ssl1"/>
    <property type="match status" value="1"/>
</dbReference>
<evidence type="ECO:0000313" key="2">
    <source>
        <dbReference type="EMBL" id="RVD93425.1"/>
    </source>
</evidence>
<gene>
    <name evidence="2" type="ORF">TUBRATIS_000430</name>
</gene>